<keyword evidence="5 12" id="KW-0812">Transmembrane</keyword>
<dbReference type="Pfam" id="PF23598">
    <property type="entry name" value="LRR_14"/>
    <property type="match status" value="1"/>
</dbReference>
<dbReference type="InterPro" id="IPR032675">
    <property type="entry name" value="LRR_dom_sf"/>
</dbReference>
<evidence type="ECO:0000256" key="7">
    <source>
        <dbReference type="ARBA" id="ARBA00022737"/>
    </source>
</evidence>
<evidence type="ECO:0000259" key="13">
    <source>
        <dbReference type="Pfam" id="PF08263"/>
    </source>
</evidence>
<evidence type="ECO:0000313" key="16">
    <source>
        <dbReference type="Proteomes" id="UP001374535"/>
    </source>
</evidence>
<evidence type="ECO:0000256" key="9">
    <source>
        <dbReference type="ARBA" id="ARBA00023136"/>
    </source>
</evidence>
<dbReference type="EMBL" id="CP144697">
    <property type="protein sequence ID" value="WVZ15029.1"/>
    <property type="molecule type" value="Genomic_DNA"/>
</dbReference>
<keyword evidence="11" id="KW-0325">Glycoprotein</keyword>
<dbReference type="InterPro" id="IPR001611">
    <property type="entry name" value="Leu-rich_rpt"/>
</dbReference>
<keyword evidence="10" id="KW-0675">Receptor</keyword>
<organism evidence="15 16">
    <name type="scientific">Vigna mungo</name>
    <name type="common">Black gram</name>
    <name type="synonym">Phaseolus mungo</name>
    <dbReference type="NCBI Taxonomy" id="3915"/>
    <lineage>
        <taxon>Eukaryota</taxon>
        <taxon>Viridiplantae</taxon>
        <taxon>Streptophyta</taxon>
        <taxon>Embryophyta</taxon>
        <taxon>Tracheophyta</taxon>
        <taxon>Spermatophyta</taxon>
        <taxon>Magnoliopsida</taxon>
        <taxon>eudicotyledons</taxon>
        <taxon>Gunneridae</taxon>
        <taxon>Pentapetalae</taxon>
        <taxon>rosids</taxon>
        <taxon>fabids</taxon>
        <taxon>Fabales</taxon>
        <taxon>Fabaceae</taxon>
        <taxon>Papilionoideae</taxon>
        <taxon>50 kb inversion clade</taxon>
        <taxon>NPAAA clade</taxon>
        <taxon>indigoferoid/millettioid clade</taxon>
        <taxon>Phaseoleae</taxon>
        <taxon>Vigna</taxon>
    </lineage>
</organism>
<protein>
    <recommendedName>
        <fullName evidence="17">Leucine-rich repeat-containing N-terminal plant-type domain-containing protein</fullName>
    </recommendedName>
</protein>
<evidence type="ECO:0000256" key="3">
    <source>
        <dbReference type="ARBA" id="ARBA00022475"/>
    </source>
</evidence>
<accession>A0AAQ3NS18</accession>
<dbReference type="FunFam" id="3.80.10.10:FF:000213">
    <property type="entry name" value="Tyrosine-sulfated glycopeptide receptor 1"/>
    <property type="match status" value="1"/>
</dbReference>
<sequence>MSTFGVCRETVCIPNERETLLKFKHHLNDSSNRLSSWNETVDSNCCNWVGVVCNNITAHVAELHLSTPFPSFRDALDENAYVVPNSEAYEEYTRSQFGGEINPCLVDLKHLNYLDLSGNRFESKPIPSFIAAITSLTHLNLSNSGFMGIIPPQIGNLCNLIYLDLSNAASGTVPSQIGNLSNLLYLDLSSSVNGTIPSRIGNLSNLLYLDLGNNNLFIENLDWLSSLSELEYLDLEGANLSQSFHFLHTLQALPSLMHLHLSTCTLPYHNQPSFLNFSSLLSLDLSAISHSSSISFALKWAFELKKLVSLTLRSNNIEGSICDDIRNLTFLENLDLSWNSLSSSIPDWIYNGLPHLKFLYLSRNNLQGTISDALGNLTSLITLDLYGNQLEGPIPSSIEKVTSLVTLDLSGNQLKGPIPNSFGNMTSLVRLVLSDNQLEGPIPTSLANATSLVTLVLSQNQLEGPIPTSLGNLCNLRKIDFSYLKLNQYVNEVFDIIAPCISLRLETLQIQSSQLSGNLTNQFEVYKNILALRLDDNKIGGELPKSLGKLSSLISLSMSKNQFSGNPFEILRSLSKLSYLSIGDNCFEGIVKEDHLENLTRIRVFGASGSNLTLKVAPNWHPTFHLTYLDLSSWQLGPNIPPWLQSQNTLQYLAMSNTGISDSIPTWFWENFSSLQFLNLSNNHIHGEIAKSLRNPISFTVIDLSSNHLYGELPFLSNHVLWLDLSKNSFSKCMNDFLCCKQCKKFSLYFLNLASNNLSGKIPDCWTKWPDLVDLYLQSNHFVGNLPSSMGSLVSLQSLSISNNSLSGIFPTTLKKNFDMISLDLGENNLSETIPSWIGESLLRLKILRLRSNNFSGDIPNEMCDMIFLQNLDLAHNSLSGNIPNCFNHFKAILQKNKSPALTIYSNASSIYTGHYEIDIMLWIKGRAAEYSSILGLVTNIDLSDNNLSGEIPAEITELDGLIYLNLSKNQLSGQIPRSIGNMRMLESIDISKNQLSGEIPLTISNLSFLNYLDLSHNHLEGKIPTGTQIQSFEASNFVGNNLCGPPLLTNCSSNKEIPFINHSGMENDGHEVNWFFVGMALGFVVGFWIVVAPLFIYRSWRYAYFCFLDDLWYKLQTFW</sequence>
<dbReference type="FunFam" id="3.80.10.10:FF:000095">
    <property type="entry name" value="LRR receptor-like serine/threonine-protein kinase GSO1"/>
    <property type="match status" value="1"/>
</dbReference>
<dbReference type="InterPro" id="IPR055414">
    <property type="entry name" value="LRR_R13L4/SHOC2-like"/>
</dbReference>
<dbReference type="Pfam" id="PF13855">
    <property type="entry name" value="LRR_8"/>
    <property type="match status" value="2"/>
</dbReference>
<dbReference type="Gene3D" id="3.80.10.10">
    <property type="entry name" value="Ribonuclease Inhibitor"/>
    <property type="match status" value="6"/>
</dbReference>
<keyword evidence="3" id="KW-1003">Cell membrane</keyword>
<gene>
    <name evidence="15" type="ORF">V8G54_012595</name>
</gene>
<dbReference type="PANTHER" id="PTHR48063:SF63">
    <property type="entry name" value="LEUCINE-RICH RECEPTOR-LIKE KINASE FAMILY PROTEIN"/>
    <property type="match status" value="1"/>
</dbReference>
<keyword evidence="16" id="KW-1185">Reference proteome</keyword>
<comment type="subcellular location">
    <subcellularLocation>
        <location evidence="1">Cell membrane</location>
        <topology evidence="1">Single-pass type I membrane protein</topology>
    </subcellularLocation>
</comment>
<reference evidence="15 16" key="1">
    <citation type="journal article" date="2023" name="Life. Sci Alliance">
        <title>Evolutionary insights into 3D genome organization and epigenetic landscape of Vigna mungo.</title>
        <authorList>
            <person name="Junaid A."/>
            <person name="Singh B."/>
            <person name="Bhatia S."/>
        </authorList>
    </citation>
    <scope>NUCLEOTIDE SEQUENCE [LARGE SCALE GENOMIC DNA]</scope>
    <source>
        <strain evidence="15">Urdbean</strain>
    </source>
</reference>
<evidence type="ECO:0000256" key="6">
    <source>
        <dbReference type="ARBA" id="ARBA00022729"/>
    </source>
</evidence>
<keyword evidence="8 12" id="KW-1133">Transmembrane helix</keyword>
<evidence type="ECO:0000256" key="2">
    <source>
        <dbReference type="ARBA" id="ARBA00009592"/>
    </source>
</evidence>
<keyword evidence="7" id="KW-0677">Repeat</keyword>
<dbReference type="PROSITE" id="PS51450">
    <property type="entry name" value="LRR"/>
    <property type="match status" value="1"/>
</dbReference>
<dbReference type="SUPFAM" id="SSF52058">
    <property type="entry name" value="L domain-like"/>
    <property type="match status" value="3"/>
</dbReference>
<dbReference type="PANTHER" id="PTHR48063">
    <property type="entry name" value="LRR RECEPTOR-LIKE KINASE"/>
    <property type="match status" value="1"/>
</dbReference>
<dbReference type="Pfam" id="PF00560">
    <property type="entry name" value="LRR_1"/>
    <property type="match status" value="10"/>
</dbReference>
<evidence type="ECO:0000256" key="4">
    <source>
        <dbReference type="ARBA" id="ARBA00022614"/>
    </source>
</evidence>
<dbReference type="SMART" id="SM00369">
    <property type="entry name" value="LRR_TYP"/>
    <property type="match status" value="12"/>
</dbReference>
<dbReference type="InterPro" id="IPR003591">
    <property type="entry name" value="Leu-rich_rpt_typical-subtyp"/>
</dbReference>
<dbReference type="InterPro" id="IPR013210">
    <property type="entry name" value="LRR_N_plant-typ"/>
</dbReference>
<dbReference type="SUPFAM" id="SSF52047">
    <property type="entry name" value="RNI-like"/>
    <property type="match status" value="1"/>
</dbReference>
<keyword evidence="4" id="KW-0433">Leucine-rich repeat</keyword>
<feature type="domain" description="Leucine-rich repeat-containing N-terminal plant-type" evidence="13">
    <location>
        <begin position="14"/>
        <end position="54"/>
    </location>
</feature>
<evidence type="ECO:0000313" key="15">
    <source>
        <dbReference type="EMBL" id="WVZ15029.1"/>
    </source>
</evidence>
<evidence type="ECO:0008006" key="17">
    <source>
        <dbReference type="Google" id="ProtNLM"/>
    </source>
</evidence>
<keyword evidence="6" id="KW-0732">Signal</keyword>
<comment type="similarity">
    <text evidence="2">Belongs to the RLP family.</text>
</comment>
<evidence type="ECO:0000259" key="14">
    <source>
        <dbReference type="Pfam" id="PF23598"/>
    </source>
</evidence>
<evidence type="ECO:0000256" key="10">
    <source>
        <dbReference type="ARBA" id="ARBA00023170"/>
    </source>
</evidence>
<evidence type="ECO:0000256" key="11">
    <source>
        <dbReference type="ARBA" id="ARBA00023180"/>
    </source>
</evidence>
<evidence type="ECO:0000256" key="1">
    <source>
        <dbReference type="ARBA" id="ARBA00004251"/>
    </source>
</evidence>
<evidence type="ECO:0000256" key="5">
    <source>
        <dbReference type="ARBA" id="ARBA00022692"/>
    </source>
</evidence>
<feature type="transmembrane region" description="Helical" evidence="12">
    <location>
        <begin position="1075"/>
        <end position="1098"/>
    </location>
</feature>
<dbReference type="InterPro" id="IPR046956">
    <property type="entry name" value="RLP23-like"/>
</dbReference>
<dbReference type="GO" id="GO:0005886">
    <property type="term" value="C:plasma membrane"/>
    <property type="evidence" value="ECO:0007669"/>
    <property type="project" value="UniProtKB-SubCell"/>
</dbReference>
<proteinExistence type="inferred from homology"/>
<dbReference type="FunFam" id="3.80.10.10:FF:001678">
    <property type="entry name" value="Calmodulin-binding receptor kinase CaMRLK"/>
    <property type="match status" value="1"/>
</dbReference>
<feature type="domain" description="Disease resistance R13L4/SHOC-2-like LRR" evidence="14">
    <location>
        <begin position="153"/>
        <end position="263"/>
    </location>
</feature>
<evidence type="ECO:0000256" key="12">
    <source>
        <dbReference type="SAM" id="Phobius"/>
    </source>
</evidence>
<dbReference type="AlphaFoldDB" id="A0AAQ3NS18"/>
<dbReference type="Pfam" id="PF08263">
    <property type="entry name" value="LRRNT_2"/>
    <property type="match status" value="1"/>
</dbReference>
<dbReference type="Proteomes" id="UP001374535">
    <property type="component" value="Chromosome 4"/>
</dbReference>
<keyword evidence="9 12" id="KW-0472">Membrane</keyword>
<name>A0AAQ3NS18_VIGMU</name>
<evidence type="ECO:0000256" key="8">
    <source>
        <dbReference type="ARBA" id="ARBA00022989"/>
    </source>
</evidence>